<dbReference type="InterPro" id="IPR038765">
    <property type="entry name" value="Papain-like_cys_pep_sf"/>
</dbReference>
<dbReference type="GO" id="GO:0005737">
    <property type="term" value="C:cytoplasm"/>
    <property type="evidence" value="ECO:0007669"/>
    <property type="project" value="UniProtKB-SubCell"/>
</dbReference>
<dbReference type="GO" id="GO:0035973">
    <property type="term" value="P:aggrephagy"/>
    <property type="evidence" value="ECO:0007669"/>
    <property type="project" value="TreeGrafter"/>
</dbReference>
<feature type="region of interest" description="Disordered" evidence="14">
    <location>
        <begin position="97"/>
        <end position="116"/>
    </location>
</feature>
<dbReference type="InterPro" id="IPR005078">
    <property type="entry name" value="Peptidase_C54"/>
</dbReference>
<feature type="domain" description="Peptidase C54 catalytic" evidence="15">
    <location>
        <begin position="187"/>
        <end position="470"/>
    </location>
</feature>
<evidence type="ECO:0000256" key="1">
    <source>
        <dbReference type="ARBA" id="ARBA00004496"/>
    </source>
</evidence>
<evidence type="ECO:0000256" key="6">
    <source>
        <dbReference type="ARBA" id="ARBA00022801"/>
    </source>
</evidence>
<dbReference type="GO" id="GO:0019786">
    <property type="term" value="F:protein-phosphatidylethanolamide deconjugating activity"/>
    <property type="evidence" value="ECO:0007669"/>
    <property type="project" value="InterPro"/>
</dbReference>
<dbReference type="GO" id="GO:0016485">
    <property type="term" value="P:protein processing"/>
    <property type="evidence" value="ECO:0007669"/>
    <property type="project" value="TreeGrafter"/>
</dbReference>
<comment type="subcellular location">
    <subcellularLocation>
        <location evidence="1 13">Cytoplasm</location>
    </subcellularLocation>
</comment>
<protein>
    <recommendedName>
        <fullName evidence="13">Cysteine protease</fullName>
        <ecNumber evidence="13">3.4.22.-</ecNumber>
    </recommendedName>
</protein>
<evidence type="ECO:0000256" key="13">
    <source>
        <dbReference type="RuleBase" id="RU363115"/>
    </source>
</evidence>
<dbReference type="GO" id="GO:0000423">
    <property type="term" value="P:mitophagy"/>
    <property type="evidence" value="ECO:0007669"/>
    <property type="project" value="TreeGrafter"/>
</dbReference>
<evidence type="ECO:0000313" key="16">
    <source>
        <dbReference type="EMBL" id="CAI9766469.1"/>
    </source>
</evidence>
<keyword evidence="5 13" id="KW-0645">Protease</keyword>
<evidence type="ECO:0000256" key="12">
    <source>
        <dbReference type="ARBA" id="ARBA00045891"/>
    </source>
</evidence>
<evidence type="ECO:0000256" key="10">
    <source>
        <dbReference type="ARBA" id="ARBA00029362"/>
    </source>
</evidence>
<gene>
    <name evidence="16" type="ORF">FPE_LOCUS13899</name>
</gene>
<keyword evidence="8 13" id="KW-0653">Protein transport</keyword>
<dbReference type="GO" id="GO:0000045">
    <property type="term" value="P:autophagosome assembly"/>
    <property type="evidence" value="ECO:0007669"/>
    <property type="project" value="TreeGrafter"/>
</dbReference>
<evidence type="ECO:0000313" key="17">
    <source>
        <dbReference type="Proteomes" id="UP000834106"/>
    </source>
</evidence>
<dbReference type="EMBL" id="OU503043">
    <property type="protein sequence ID" value="CAI9766469.1"/>
    <property type="molecule type" value="Genomic_DNA"/>
</dbReference>
<feature type="region of interest" description="Disordered" evidence="14">
    <location>
        <begin position="489"/>
        <end position="533"/>
    </location>
</feature>
<keyword evidence="4 13" id="KW-0963">Cytoplasm</keyword>
<reference evidence="16" key="1">
    <citation type="submission" date="2023-05" db="EMBL/GenBank/DDBJ databases">
        <authorList>
            <person name="Huff M."/>
        </authorList>
    </citation>
    <scope>NUCLEOTIDE SEQUENCE</scope>
</reference>
<organism evidence="16 17">
    <name type="scientific">Fraxinus pennsylvanica</name>
    <dbReference type="NCBI Taxonomy" id="56036"/>
    <lineage>
        <taxon>Eukaryota</taxon>
        <taxon>Viridiplantae</taxon>
        <taxon>Streptophyta</taxon>
        <taxon>Embryophyta</taxon>
        <taxon>Tracheophyta</taxon>
        <taxon>Spermatophyta</taxon>
        <taxon>Magnoliopsida</taxon>
        <taxon>eudicotyledons</taxon>
        <taxon>Gunneridae</taxon>
        <taxon>Pentapetalae</taxon>
        <taxon>asterids</taxon>
        <taxon>lamiids</taxon>
        <taxon>Lamiales</taxon>
        <taxon>Oleaceae</taxon>
        <taxon>Oleeae</taxon>
        <taxon>Fraxinus</taxon>
    </lineage>
</organism>
<dbReference type="GO" id="GO:0004197">
    <property type="term" value="F:cysteine-type endopeptidase activity"/>
    <property type="evidence" value="ECO:0007669"/>
    <property type="project" value="TreeGrafter"/>
</dbReference>
<dbReference type="InterPro" id="IPR046792">
    <property type="entry name" value="Peptidase_C54_cat"/>
</dbReference>
<keyword evidence="9 13" id="KW-0072">Autophagy</keyword>
<proteinExistence type="inferred from homology"/>
<comment type="subunit">
    <text evidence="11">Interacts with ATG8.</text>
</comment>
<comment type="function">
    <text evidence="12">Cysteine protease that plays a key role in autophagy by mediating both proteolytic activation and delipidation of ATG8 family proteins. The protease activity is required for proteolytic activation of ATG8 family proteins: cleaves the C-terminal amino acid of ATG8 proteins to reveal a C-terminal glycine. Exposure of the glycine at the C-terminus is essential for ATG8 proteins conjugation to phosphatidylethanolamine (PE) and insertion to membranes, which is necessary for autophagy. In addition to the protease activity, also mediates delipidation of PE-conjugated ATG8 proteins.</text>
</comment>
<keyword evidence="3" id="KW-0813">Transport</keyword>
<evidence type="ECO:0000256" key="7">
    <source>
        <dbReference type="ARBA" id="ARBA00022807"/>
    </source>
</evidence>
<evidence type="ECO:0000256" key="8">
    <source>
        <dbReference type="ARBA" id="ARBA00022927"/>
    </source>
</evidence>
<keyword evidence="6 13" id="KW-0378">Hydrolase</keyword>
<dbReference type="Proteomes" id="UP000834106">
    <property type="component" value="Chromosome 8"/>
</dbReference>
<keyword evidence="7" id="KW-0788">Thiol protease</keyword>
<dbReference type="AlphaFoldDB" id="A0AAD1ZBL5"/>
<evidence type="ECO:0000256" key="2">
    <source>
        <dbReference type="ARBA" id="ARBA00010958"/>
    </source>
</evidence>
<evidence type="ECO:0000256" key="11">
    <source>
        <dbReference type="ARBA" id="ARBA00038724"/>
    </source>
</evidence>
<dbReference type="PANTHER" id="PTHR22624">
    <property type="entry name" value="CYSTEINE PROTEASE ATG4"/>
    <property type="match status" value="1"/>
</dbReference>
<evidence type="ECO:0000259" key="15">
    <source>
        <dbReference type="Pfam" id="PF03416"/>
    </source>
</evidence>
<dbReference type="EC" id="3.4.22.-" evidence="13"/>
<accession>A0AAD1ZBL5</accession>
<comment type="catalytic activity">
    <reaction evidence="10">
        <text>[protein]-C-terminal L-amino acid-glycyl-phosphatidylethanolamide + H2O = [protein]-C-terminal L-amino acid-glycine + a 1,2-diacyl-sn-glycero-3-phosphoethanolamine</text>
        <dbReference type="Rhea" id="RHEA:67548"/>
        <dbReference type="Rhea" id="RHEA-COMP:17323"/>
        <dbReference type="Rhea" id="RHEA-COMP:17324"/>
        <dbReference type="ChEBI" id="CHEBI:15377"/>
        <dbReference type="ChEBI" id="CHEBI:64612"/>
        <dbReference type="ChEBI" id="CHEBI:172940"/>
        <dbReference type="ChEBI" id="CHEBI:172941"/>
    </reaction>
    <physiologicalReaction direction="left-to-right" evidence="10">
        <dbReference type="Rhea" id="RHEA:67549"/>
    </physiologicalReaction>
</comment>
<evidence type="ECO:0000256" key="3">
    <source>
        <dbReference type="ARBA" id="ARBA00022448"/>
    </source>
</evidence>
<evidence type="ECO:0000256" key="4">
    <source>
        <dbReference type="ARBA" id="ARBA00022490"/>
    </source>
</evidence>
<dbReference type="PANTHER" id="PTHR22624:SF49">
    <property type="entry name" value="CYSTEINE PROTEASE"/>
    <property type="match status" value="1"/>
</dbReference>
<name>A0AAD1ZBL5_9LAMI</name>
<comment type="similarity">
    <text evidence="2 13">Belongs to the peptidase C54 family.</text>
</comment>
<feature type="compositionally biased region" description="Polar residues" evidence="14">
    <location>
        <begin position="97"/>
        <end position="108"/>
    </location>
</feature>
<sequence>MNSNSSSLEERPRHIHSMRAIKQPHQTKVQKLKIPTNFNFPEITIFRHQINMGWFSYAAPIIQLIRPSASSSKHHKSLAIWSGIWLPALSIFGTSNSNNNSEQKSCCSSPRKKSASGRNYYEGWRAAVRRVMMNGGSMRRILGFTKSGVSVSNSNIWLLGICYKIGQEGDDLNSSCSDPTQREEFAAFVEDLSSLILITYRKGFYPIGDSKYTSDVHWGCMLRSSQMLVAQAFLFHIFGRSWRKSLQKPLDQNYIEILQIFGDSEDSPFSIHNLLQAGKAYGLAPGSWVGPYAMCRTWETLVRIKREEKENGGLSSMMAIYVVSGDEDGERGGAPVLCIQDISRHCEFSGGEVDWTPVLMLVPLVLGLDKVNPRYLPLLAATFTFPQCLGILGGRPGASTYIVGVQDEKAFYLDPHDVQQVVDIKRDSIDADTSSYHCNVVRHIPLDSIDPSLAIGFYCRDKSDFGDFCVRASELIDQSNGAPLFTITETRSSPNPAAHHETLSDNATGEYDSTDMLPTDGTEDGAQDDWQLL</sequence>
<evidence type="ECO:0000256" key="5">
    <source>
        <dbReference type="ARBA" id="ARBA00022670"/>
    </source>
</evidence>
<evidence type="ECO:0000256" key="14">
    <source>
        <dbReference type="SAM" id="MobiDB-lite"/>
    </source>
</evidence>
<keyword evidence="17" id="KW-1185">Reference proteome</keyword>
<evidence type="ECO:0000256" key="9">
    <source>
        <dbReference type="ARBA" id="ARBA00023006"/>
    </source>
</evidence>
<dbReference type="GO" id="GO:0015031">
    <property type="term" value="P:protein transport"/>
    <property type="evidence" value="ECO:0007669"/>
    <property type="project" value="UniProtKB-KW"/>
</dbReference>
<dbReference type="Pfam" id="PF03416">
    <property type="entry name" value="Peptidase_C54"/>
    <property type="match status" value="1"/>
</dbReference>
<dbReference type="GO" id="GO:0034727">
    <property type="term" value="P:piecemeal microautophagy of the nucleus"/>
    <property type="evidence" value="ECO:0007669"/>
    <property type="project" value="TreeGrafter"/>
</dbReference>
<dbReference type="SUPFAM" id="SSF54001">
    <property type="entry name" value="Cysteine proteinases"/>
    <property type="match status" value="1"/>
</dbReference>